<name>G9ELX2_9GAMM</name>
<organism evidence="2 3">
    <name type="scientific">Legionella drancourtii LLAP12</name>
    <dbReference type="NCBI Taxonomy" id="658187"/>
    <lineage>
        <taxon>Bacteria</taxon>
        <taxon>Pseudomonadati</taxon>
        <taxon>Pseudomonadota</taxon>
        <taxon>Gammaproteobacteria</taxon>
        <taxon>Legionellales</taxon>
        <taxon>Legionellaceae</taxon>
        <taxon>Legionella</taxon>
    </lineage>
</organism>
<dbReference type="OrthoDB" id="5635562at2"/>
<keyword evidence="3" id="KW-1185">Reference proteome</keyword>
<proteinExistence type="predicted"/>
<dbReference type="InterPro" id="IPR036691">
    <property type="entry name" value="Endo/exonu/phosph_ase_sf"/>
</dbReference>
<gene>
    <name evidence="2" type="ORF">LDG_6233</name>
</gene>
<reference evidence="2 3" key="1">
    <citation type="journal article" date="2011" name="BMC Genomics">
        <title>Insight into cross-talk between intra-amoebal pathogens.</title>
        <authorList>
            <person name="Gimenez G."/>
            <person name="Bertelli C."/>
            <person name="Moliner C."/>
            <person name="Robert C."/>
            <person name="Raoult D."/>
            <person name="Fournier P.E."/>
            <person name="Greub G."/>
        </authorList>
    </citation>
    <scope>NUCLEOTIDE SEQUENCE [LARGE SCALE GENOMIC DNA]</scope>
    <source>
        <strain evidence="2 3">LLAP12</strain>
    </source>
</reference>
<evidence type="ECO:0000313" key="2">
    <source>
        <dbReference type="EMBL" id="EHL31572.1"/>
    </source>
</evidence>
<evidence type="ECO:0000313" key="3">
    <source>
        <dbReference type="Proteomes" id="UP000002770"/>
    </source>
</evidence>
<dbReference type="Gene3D" id="3.60.10.10">
    <property type="entry name" value="Endonuclease/exonuclease/phosphatase"/>
    <property type="match status" value="1"/>
</dbReference>
<dbReference type="STRING" id="658187.LDG_6233"/>
<dbReference type="HOGENOM" id="CLU_422619_0_0_6"/>
<dbReference type="AlphaFoldDB" id="G9ELX2"/>
<sequence length="648" mass="72160">MPKPFTYRAVTANCGNDTLGTEASAQIVHLLIDGEGVDFIVINCQEVDFEKTRLQLERLVKEKGYCVKCLATMVTHTKPSTQFHSNTGIATYVLHKSDLTFQTESAIAARRNGKRFSGSGYNKGGMVTDFTITRNEGEPEEERIKIQSISGHLDSNNSNKRNDDWANLHRASSKEKVESWEALVLVCPNLKISGYDANTRDKLEGDYAINLLMDRPDAPEVQAFHKAPFADRHFSSEVTYSKLGKDSIEDSKRRGYAKQGMLDYVGIADGNEPNETITTEHVINIGMEDSTERDHAVLVSPPQEYSVAKPEFEVVKGQIASRLHHAAPKLAEEIRHLSEDEQSKHQLVRIYNTYLSTNGLLNKAIALQTPKLELLNRLAGAEFLTSDEVKKQLADTLFKNTNWCEGAPETLVTKQHLTQVLIESLSCCQHEPGIKARLNWYCELEAKINENPHLDPVHEFKERAITEYIEARGKFVNALQHYEHRDEPLRKNFQETGANVLAHIDSIVTPDSEVMSQQYVGIKSLDQLTRIAGACQRACEEIHSRKDLIPQITRELGALSQESSGRASTVWNALSSALNAFIQAVAAIVGINLPKTPNIASKGGRLANSISDYKSVLQDLHTEPAAGNSLLEVPEVARDEEQKPPTNL</sequence>
<dbReference type="Proteomes" id="UP000002770">
    <property type="component" value="Unassembled WGS sequence"/>
</dbReference>
<protein>
    <submittedName>
        <fullName evidence="2">Uncharacterized protein</fullName>
    </submittedName>
</protein>
<accession>G9ELX2</accession>
<evidence type="ECO:0000256" key="1">
    <source>
        <dbReference type="SAM" id="MobiDB-lite"/>
    </source>
</evidence>
<dbReference type="EMBL" id="JH413811">
    <property type="protein sequence ID" value="EHL31572.1"/>
    <property type="molecule type" value="Genomic_DNA"/>
</dbReference>
<dbReference type="InParanoid" id="G9ELX2"/>
<dbReference type="RefSeq" id="WP_006870169.1">
    <property type="nucleotide sequence ID" value="NZ_JH413811.1"/>
</dbReference>
<feature type="compositionally biased region" description="Basic and acidic residues" evidence="1">
    <location>
        <begin position="635"/>
        <end position="648"/>
    </location>
</feature>
<feature type="region of interest" description="Disordered" evidence="1">
    <location>
        <begin position="626"/>
        <end position="648"/>
    </location>
</feature>
<dbReference type="eggNOG" id="ENOG5030XSD">
    <property type="taxonomic scope" value="Bacteria"/>
</dbReference>